<keyword evidence="2" id="KW-0813">Transport</keyword>
<evidence type="ECO:0000313" key="8">
    <source>
        <dbReference type="EnsemblMetazoa" id="CapteP102645"/>
    </source>
</evidence>
<evidence type="ECO:0000256" key="3">
    <source>
        <dbReference type="ARBA" id="ARBA00022475"/>
    </source>
</evidence>
<dbReference type="PROSITE" id="PS50850">
    <property type="entry name" value="MFS"/>
    <property type="match status" value="1"/>
</dbReference>
<keyword evidence="5" id="KW-1133">Transmembrane helix</keyword>
<accession>R7U0W9</accession>
<feature type="transmembrane region" description="Helical" evidence="5">
    <location>
        <begin position="113"/>
        <end position="138"/>
    </location>
</feature>
<dbReference type="EnsemblMetazoa" id="CapteT102645">
    <property type="protein sequence ID" value="CapteP102645"/>
    <property type="gene ID" value="CapteG102645"/>
</dbReference>
<feature type="transmembrane region" description="Helical" evidence="5">
    <location>
        <begin position="50"/>
        <end position="74"/>
    </location>
</feature>
<keyword evidence="5" id="KW-0812">Transmembrane</keyword>
<feature type="transmembrane region" description="Helical" evidence="5">
    <location>
        <begin position="86"/>
        <end position="107"/>
    </location>
</feature>
<keyword evidence="5" id="KW-0472">Membrane</keyword>
<gene>
    <name evidence="7" type="ORF">CAPTEDRAFT_102645</name>
</gene>
<keyword evidence="9" id="KW-1185">Reference proteome</keyword>
<reference evidence="9" key="1">
    <citation type="submission" date="2012-12" db="EMBL/GenBank/DDBJ databases">
        <authorList>
            <person name="Hellsten U."/>
            <person name="Grimwood J."/>
            <person name="Chapman J.A."/>
            <person name="Shapiro H."/>
            <person name="Aerts A."/>
            <person name="Otillar R.P."/>
            <person name="Terry A.Y."/>
            <person name="Boore J.L."/>
            <person name="Simakov O."/>
            <person name="Marletaz F."/>
            <person name="Cho S.-J."/>
            <person name="Edsinger-Gonzales E."/>
            <person name="Havlak P."/>
            <person name="Kuo D.-H."/>
            <person name="Larsson T."/>
            <person name="Lv J."/>
            <person name="Arendt D."/>
            <person name="Savage R."/>
            <person name="Osoegawa K."/>
            <person name="de Jong P."/>
            <person name="Lindberg D.R."/>
            <person name="Seaver E.C."/>
            <person name="Weisblat D.A."/>
            <person name="Putnam N.H."/>
            <person name="Grigoriev I.V."/>
            <person name="Rokhsar D.S."/>
        </authorList>
    </citation>
    <scope>NUCLEOTIDE SEQUENCE</scope>
    <source>
        <strain evidence="9">I ESC-2004</strain>
    </source>
</reference>
<feature type="transmembrane region" description="Helical" evidence="5">
    <location>
        <begin position="150"/>
        <end position="171"/>
    </location>
</feature>
<dbReference type="HOGENOM" id="CLU_001265_39_6_1"/>
<protein>
    <recommendedName>
        <fullName evidence="6">Major facilitator superfamily (MFS) profile domain-containing protein</fullName>
    </recommendedName>
</protein>
<dbReference type="EMBL" id="KB306675">
    <property type="protein sequence ID" value="ELT99659.1"/>
    <property type="molecule type" value="Genomic_DNA"/>
</dbReference>
<dbReference type="Proteomes" id="UP000014760">
    <property type="component" value="Unassembled WGS sequence"/>
</dbReference>
<feature type="non-terminal residue" evidence="7">
    <location>
        <position position="174"/>
    </location>
</feature>
<dbReference type="OrthoDB" id="10262656at2759"/>
<dbReference type="InterPro" id="IPR051084">
    <property type="entry name" value="H+-coupled_symporters"/>
</dbReference>
<dbReference type="GO" id="GO:0015293">
    <property type="term" value="F:symporter activity"/>
    <property type="evidence" value="ECO:0007669"/>
    <property type="project" value="UniProtKB-KW"/>
</dbReference>
<keyword evidence="3" id="KW-1003">Cell membrane</keyword>
<sequence>MRKSNKCSQITSLPIIKIVGGNFLELYDFTLYGFFTPVIAELFFPSNSQTISLLATFSAFTLGFFIRPLGAILFGHIGDIYGRRPALILSLGMMGASTLAIAVLPSYQKIGLLAPIALIICRLFQGLSMSGEVAATLITLAERAQPRHQALLSSLVHVSGISGMVAGSLIATLV</sequence>
<organism evidence="7">
    <name type="scientific">Capitella teleta</name>
    <name type="common">Polychaete worm</name>
    <dbReference type="NCBI Taxonomy" id="283909"/>
    <lineage>
        <taxon>Eukaryota</taxon>
        <taxon>Metazoa</taxon>
        <taxon>Spiralia</taxon>
        <taxon>Lophotrochozoa</taxon>
        <taxon>Annelida</taxon>
        <taxon>Polychaeta</taxon>
        <taxon>Sedentaria</taxon>
        <taxon>Scolecida</taxon>
        <taxon>Capitellidae</taxon>
        <taxon>Capitella</taxon>
    </lineage>
</organism>
<evidence type="ECO:0000259" key="6">
    <source>
        <dbReference type="PROSITE" id="PS50850"/>
    </source>
</evidence>
<dbReference type="AlphaFoldDB" id="R7U0W9"/>
<evidence type="ECO:0000256" key="1">
    <source>
        <dbReference type="ARBA" id="ARBA00004651"/>
    </source>
</evidence>
<dbReference type="InterPro" id="IPR011701">
    <property type="entry name" value="MFS"/>
</dbReference>
<dbReference type="PANTHER" id="PTHR43528">
    <property type="entry name" value="ALPHA-KETOGLUTARATE PERMEASE"/>
    <property type="match status" value="1"/>
</dbReference>
<feature type="domain" description="Major facilitator superfamily (MFS) profile" evidence="6">
    <location>
        <begin position="14"/>
        <end position="174"/>
    </location>
</feature>
<reference evidence="8" key="3">
    <citation type="submission" date="2015-06" db="UniProtKB">
        <authorList>
            <consortium name="EnsemblMetazoa"/>
        </authorList>
    </citation>
    <scope>IDENTIFICATION</scope>
</reference>
<dbReference type="GO" id="GO:0005886">
    <property type="term" value="C:plasma membrane"/>
    <property type="evidence" value="ECO:0007669"/>
    <property type="project" value="UniProtKB-SubCell"/>
</dbReference>
<dbReference type="OMA" id="HLYGWRY"/>
<evidence type="ECO:0000256" key="2">
    <source>
        <dbReference type="ARBA" id="ARBA00022448"/>
    </source>
</evidence>
<dbReference type="EMBL" id="AMQN01048057">
    <property type="status" value="NOT_ANNOTATED_CDS"/>
    <property type="molecule type" value="Genomic_DNA"/>
</dbReference>
<dbReference type="SUPFAM" id="SSF103473">
    <property type="entry name" value="MFS general substrate transporter"/>
    <property type="match status" value="1"/>
</dbReference>
<feature type="transmembrane region" description="Helical" evidence="5">
    <location>
        <begin position="26"/>
        <end position="44"/>
    </location>
</feature>
<name>R7U0W9_CAPTE</name>
<reference evidence="7 9" key="2">
    <citation type="journal article" date="2013" name="Nature">
        <title>Insights into bilaterian evolution from three spiralian genomes.</title>
        <authorList>
            <person name="Simakov O."/>
            <person name="Marletaz F."/>
            <person name="Cho S.J."/>
            <person name="Edsinger-Gonzales E."/>
            <person name="Havlak P."/>
            <person name="Hellsten U."/>
            <person name="Kuo D.H."/>
            <person name="Larsson T."/>
            <person name="Lv J."/>
            <person name="Arendt D."/>
            <person name="Savage R."/>
            <person name="Osoegawa K."/>
            <person name="de Jong P."/>
            <person name="Grimwood J."/>
            <person name="Chapman J.A."/>
            <person name="Shapiro H."/>
            <person name="Aerts A."/>
            <person name="Otillar R.P."/>
            <person name="Terry A.Y."/>
            <person name="Boore J.L."/>
            <person name="Grigoriev I.V."/>
            <person name="Lindberg D.R."/>
            <person name="Seaver E.C."/>
            <person name="Weisblat D.A."/>
            <person name="Putnam N.H."/>
            <person name="Rokhsar D.S."/>
        </authorList>
    </citation>
    <scope>NUCLEOTIDE SEQUENCE</scope>
    <source>
        <strain evidence="7 9">I ESC-2004</strain>
    </source>
</reference>
<evidence type="ECO:0000313" key="7">
    <source>
        <dbReference type="EMBL" id="ELT99659.1"/>
    </source>
</evidence>
<dbReference type="InterPro" id="IPR036259">
    <property type="entry name" value="MFS_trans_sf"/>
</dbReference>
<keyword evidence="4" id="KW-0769">Symport</keyword>
<evidence type="ECO:0000256" key="4">
    <source>
        <dbReference type="ARBA" id="ARBA00022847"/>
    </source>
</evidence>
<comment type="subcellular location">
    <subcellularLocation>
        <location evidence="1">Cell membrane</location>
        <topology evidence="1">Multi-pass membrane protein</topology>
    </subcellularLocation>
</comment>
<evidence type="ECO:0000313" key="9">
    <source>
        <dbReference type="Proteomes" id="UP000014760"/>
    </source>
</evidence>
<dbReference type="Pfam" id="PF07690">
    <property type="entry name" value="MFS_1"/>
    <property type="match status" value="1"/>
</dbReference>
<proteinExistence type="predicted"/>
<evidence type="ECO:0000256" key="5">
    <source>
        <dbReference type="SAM" id="Phobius"/>
    </source>
</evidence>
<dbReference type="STRING" id="283909.R7U0W9"/>
<dbReference type="InterPro" id="IPR020846">
    <property type="entry name" value="MFS_dom"/>
</dbReference>
<dbReference type="PANTHER" id="PTHR43528:SF1">
    <property type="entry name" value="ALPHA-KETOGLUTARATE PERMEASE"/>
    <property type="match status" value="1"/>
</dbReference>
<dbReference type="Gene3D" id="1.20.1250.20">
    <property type="entry name" value="MFS general substrate transporter like domains"/>
    <property type="match status" value="1"/>
</dbReference>